<name>A0ABV8AUP0_9BACT</name>
<dbReference type="InterPro" id="IPR034904">
    <property type="entry name" value="FSCA_dom_sf"/>
</dbReference>
<evidence type="ECO:0000256" key="1">
    <source>
        <dbReference type="ARBA" id="ARBA00007352"/>
    </source>
</evidence>
<dbReference type="SUPFAM" id="SSF117916">
    <property type="entry name" value="Fe-S cluster assembly (FSCA) domain-like"/>
    <property type="match status" value="1"/>
</dbReference>
<comment type="similarity">
    <text evidence="1">In the N-terminal section; belongs to the MIP18 family.</text>
</comment>
<evidence type="ECO:0000256" key="4">
    <source>
        <dbReference type="ARBA" id="ARBA00022741"/>
    </source>
</evidence>
<proteinExistence type="inferred from homology"/>
<keyword evidence="11" id="KW-1185">Reference proteome</keyword>
<dbReference type="InterPro" id="IPR000808">
    <property type="entry name" value="Mrp-like_CS"/>
</dbReference>
<dbReference type="HAMAP" id="MF_02040">
    <property type="entry name" value="Mrp_NBP35"/>
    <property type="match status" value="1"/>
</dbReference>
<keyword evidence="7 8" id="KW-0411">Iron-sulfur</keyword>
<keyword evidence="4 8" id="KW-0547">Nucleotide-binding</keyword>
<evidence type="ECO:0000256" key="6">
    <source>
        <dbReference type="ARBA" id="ARBA00023004"/>
    </source>
</evidence>
<dbReference type="RefSeq" id="WP_377907066.1">
    <property type="nucleotide sequence ID" value="NZ_JBHRZS010000007.1"/>
</dbReference>
<dbReference type="InterPro" id="IPR033756">
    <property type="entry name" value="YlxH/NBP35"/>
</dbReference>
<dbReference type="PANTHER" id="PTHR42961:SF2">
    <property type="entry name" value="IRON-SULFUR PROTEIN NUBPL"/>
    <property type="match status" value="1"/>
</dbReference>
<dbReference type="SUPFAM" id="SSF52540">
    <property type="entry name" value="P-loop containing nucleoside triphosphate hydrolases"/>
    <property type="match status" value="1"/>
</dbReference>
<dbReference type="InterPro" id="IPR019591">
    <property type="entry name" value="Mrp/NBP35_ATP-bd"/>
</dbReference>
<comment type="caution">
    <text evidence="10">The sequence shown here is derived from an EMBL/GenBank/DDBJ whole genome shotgun (WGS) entry which is preliminary data.</text>
</comment>
<reference evidence="11" key="1">
    <citation type="journal article" date="2019" name="Int. J. Syst. Evol. Microbiol.">
        <title>The Global Catalogue of Microorganisms (GCM) 10K type strain sequencing project: providing services to taxonomists for standard genome sequencing and annotation.</title>
        <authorList>
            <consortium name="The Broad Institute Genomics Platform"/>
            <consortium name="The Broad Institute Genome Sequencing Center for Infectious Disease"/>
            <person name="Wu L."/>
            <person name="Ma J."/>
        </authorList>
    </citation>
    <scope>NUCLEOTIDE SEQUENCE [LARGE SCALE GENOMIC DNA]</scope>
    <source>
        <strain evidence="11">CCUG 60523</strain>
    </source>
</reference>
<dbReference type="InterPro" id="IPR044304">
    <property type="entry name" value="NUBPL-like"/>
</dbReference>
<dbReference type="Gene3D" id="3.40.50.300">
    <property type="entry name" value="P-loop containing nucleotide triphosphate hydrolases"/>
    <property type="match status" value="1"/>
</dbReference>
<evidence type="ECO:0000256" key="5">
    <source>
        <dbReference type="ARBA" id="ARBA00022840"/>
    </source>
</evidence>
<protein>
    <recommendedName>
        <fullName evidence="8">Iron-sulfur cluster carrier protein</fullName>
    </recommendedName>
</protein>
<dbReference type="InterPro" id="IPR027417">
    <property type="entry name" value="P-loop_NTPase"/>
</dbReference>
<comment type="similarity">
    <text evidence="2">In the C-terminal section; belongs to the Mrp/NBP35 ATP-binding proteins family.</text>
</comment>
<evidence type="ECO:0000256" key="3">
    <source>
        <dbReference type="ARBA" id="ARBA00022723"/>
    </source>
</evidence>
<dbReference type="CDD" id="cd02037">
    <property type="entry name" value="Mrp_NBP35"/>
    <property type="match status" value="1"/>
</dbReference>
<sequence>MNLTKESLLKTLSRVDDPDLKKDLVTLGMIQKVVIDGNKVSFNVVLTTPACPLKEVIKNNCLDVLREDYADAYEWEITMTSQVTTVREATPVLPDVKNIIAIASGKGGVGKSTTAVNLAVSLAELGAKVGLIDADISGPSIPTMFNVEGEQPTVKKVGEKNVIVPILQYGVKLISIGFLTPAESAVVWRGPMASSALRQFISDVEWGELDYLLIDLPPGTSDIHLTMVQTVPVTGAIIVTTPQKVALADATKGLTMFQQPQINVPVLGVVENMAYFSPEELPDNKYYLFGKEGGRKLAAKYDVPFLGEIPIVQSIRESGDTGFPAVFKNGKTREAYTSLAETVARQVAIRNASENKTKKVEITT</sequence>
<dbReference type="PANTHER" id="PTHR42961">
    <property type="entry name" value="IRON-SULFUR PROTEIN NUBPL"/>
    <property type="match status" value="1"/>
</dbReference>
<keyword evidence="3 8" id="KW-0479">Metal-binding</keyword>
<dbReference type="Pfam" id="PF10609">
    <property type="entry name" value="ParA"/>
    <property type="match status" value="1"/>
</dbReference>
<keyword evidence="5 8" id="KW-0067">ATP-binding</keyword>
<organism evidence="10 11">
    <name type="scientific">Algoriphagus namhaensis</name>
    <dbReference type="NCBI Taxonomy" id="915353"/>
    <lineage>
        <taxon>Bacteria</taxon>
        <taxon>Pseudomonadati</taxon>
        <taxon>Bacteroidota</taxon>
        <taxon>Cytophagia</taxon>
        <taxon>Cytophagales</taxon>
        <taxon>Cyclobacteriaceae</taxon>
        <taxon>Algoriphagus</taxon>
    </lineage>
</organism>
<evidence type="ECO:0000256" key="8">
    <source>
        <dbReference type="HAMAP-Rule" id="MF_02040"/>
    </source>
</evidence>
<gene>
    <name evidence="10" type="ORF">ACFOSV_16090</name>
</gene>
<evidence type="ECO:0000313" key="11">
    <source>
        <dbReference type="Proteomes" id="UP001595805"/>
    </source>
</evidence>
<dbReference type="EMBL" id="JBHRZS010000007">
    <property type="protein sequence ID" value="MFC3881717.1"/>
    <property type="molecule type" value="Genomic_DNA"/>
</dbReference>
<keyword evidence="8" id="KW-0378">Hydrolase</keyword>
<feature type="domain" description="MIP18 family-like" evidence="9">
    <location>
        <begin position="6"/>
        <end position="66"/>
    </location>
</feature>
<dbReference type="PROSITE" id="PS01215">
    <property type="entry name" value="MRP"/>
    <property type="match status" value="1"/>
</dbReference>
<dbReference type="Pfam" id="PF01883">
    <property type="entry name" value="FeS_assembly_P"/>
    <property type="match status" value="1"/>
</dbReference>
<feature type="binding site" evidence="8">
    <location>
        <begin position="105"/>
        <end position="112"/>
    </location>
    <ligand>
        <name>ATP</name>
        <dbReference type="ChEBI" id="CHEBI:30616"/>
    </ligand>
</feature>
<evidence type="ECO:0000313" key="10">
    <source>
        <dbReference type="EMBL" id="MFC3881717.1"/>
    </source>
</evidence>
<evidence type="ECO:0000259" key="9">
    <source>
        <dbReference type="Pfam" id="PF01883"/>
    </source>
</evidence>
<accession>A0ABV8AUP0</accession>
<dbReference type="GO" id="GO:0005524">
    <property type="term" value="F:ATP binding"/>
    <property type="evidence" value="ECO:0007669"/>
    <property type="project" value="UniProtKB-KW"/>
</dbReference>
<dbReference type="Gene3D" id="3.30.300.130">
    <property type="entry name" value="Fe-S cluster assembly (FSCA)"/>
    <property type="match status" value="1"/>
</dbReference>
<comment type="function">
    <text evidence="8">Binds and transfers iron-sulfur (Fe-S) clusters to target apoproteins. Can hydrolyze ATP.</text>
</comment>
<keyword evidence="6 8" id="KW-0408">Iron</keyword>
<comment type="subunit">
    <text evidence="8">Homodimer.</text>
</comment>
<dbReference type="InterPro" id="IPR002744">
    <property type="entry name" value="MIP18-like"/>
</dbReference>
<evidence type="ECO:0000256" key="2">
    <source>
        <dbReference type="ARBA" id="ARBA00008205"/>
    </source>
</evidence>
<evidence type="ECO:0000256" key="7">
    <source>
        <dbReference type="ARBA" id="ARBA00023014"/>
    </source>
</evidence>
<dbReference type="Proteomes" id="UP001595805">
    <property type="component" value="Unassembled WGS sequence"/>
</dbReference>
<comment type="similarity">
    <text evidence="8">Belongs to the Mrp/NBP35 ATP-binding proteins family.</text>
</comment>